<keyword evidence="1 2" id="KW-0732">Signal</keyword>
<evidence type="ECO:0000256" key="2">
    <source>
        <dbReference type="SAM" id="SignalP"/>
    </source>
</evidence>
<sequence length="677" mass="73628">MKNIFSLKKSAVALSLLMTCGASAQVTFDKIMSSKGDNPTLPFTHRTVPAVGDFNNDDFMDIIMGGQAFGIDYVEGAKFDIGGWYSAAIVIKNNGDGTFTISTKCKHEVGTEDNPDTPGAPVEDLINLPVSTKSFFRFLDFNNDGNLDLIIRGKGEHNFLTNESEYLMLLENQGPENGYKFKLVENHGLNQAHNEDYLTGISIGDYDKDGFVDVLLMGCENKDQSNDPENPNYDPERLKRRFVELYKNNGGDGTFTIQKIAETFGEEGLDGNFKPMSHGDVAFVDIDNDGWLDIFCTGYADNEDGSVRESGKEIRIYQNIEEGTAFLDVTPFDNDTFQGGYDITLFVEDLNGDGLMDLILLGDGAPTPGGGTIYMNEGDFVFTPVDMETSGFVQVRAVPTGTFADMNHDGKLDAALMGYSNSLGYFSGIIYQGDNNTYNYGGEKEVFNAGERQGGLVIADFSNDGKLDAFGVDGNVSNEVALFKNTSEMVNQAPTAPTNVVAKIEKGMLTVTWDDATDDVTPAEALFYNVYVKNNNTGKISMIIPANPETGRLKVITDYQTGVRSVLKSYSVKVDASEGYSYTVGVQAIDQAQGASTFTTQLLGKNTGIAQSEVANNVRIETVKEGFIVRADSNLDVEVTDMLGRVVAKDKANKVIPVSSNGIYLITTGGRTYKVGK</sequence>
<dbReference type="AlphaFoldDB" id="A0A413VJY0"/>
<dbReference type="PANTHER" id="PTHR44103:SF1">
    <property type="entry name" value="PROPROTEIN CONVERTASE P"/>
    <property type="match status" value="1"/>
</dbReference>
<dbReference type="InterPro" id="IPR028994">
    <property type="entry name" value="Integrin_alpha_N"/>
</dbReference>
<organism evidence="3 4">
    <name type="scientific">Bacteroides nordii</name>
    <dbReference type="NCBI Taxonomy" id="291645"/>
    <lineage>
        <taxon>Bacteria</taxon>
        <taxon>Pseudomonadati</taxon>
        <taxon>Bacteroidota</taxon>
        <taxon>Bacteroidia</taxon>
        <taxon>Bacteroidales</taxon>
        <taxon>Bacteroidaceae</taxon>
        <taxon>Bacteroides</taxon>
    </lineage>
</organism>
<dbReference type="Gene3D" id="2.130.10.130">
    <property type="entry name" value="Integrin alpha, N-terminal"/>
    <property type="match status" value="2"/>
</dbReference>
<reference evidence="3 4" key="1">
    <citation type="submission" date="2018-08" db="EMBL/GenBank/DDBJ databases">
        <title>A genome reference for cultivated species of the human gut microbiota.</title>
        <authorList>
            <person name="Zou Y."/>
            <person name="Xue W."/>
            <person name="Luo G."/>
        </authorList>
    </citation>
    <scope>NUCLEOTIDE SEQUENCE [LARGE SCALE GENOMIC DNA]</scope>
    <source>
        <strain evidence="3 4">AM40-30BH</strain>
    </source>
</reference>
<dbReference type="InterPro" id="IPR013517">
    <property type="entry name" value="FG-GAP"/>
</dbReference>
<evidence type="ECO:0000313" key="3">
    <source>
        <dbReference type="EMBL" id="RHB33886.1"/>
    </source>
</evidence>
<evidence type="ECO:0000256" key="1">
    <source>
        <dbReference type="ARBA" id="ARBA00022729"/>
    </source>
</evidence>
<dbReference type="PANTHER" id="PTHR44103">
    <property type="entry name" value="PROPROTEIN CONVERTASE P"/>
    <property type="match status" value="1"/>
</dbReference>
<dbReference type="InterPro" id="IPR013783">
    <property type="entry name" value="Ig-like_fold"/>
</dbReference>
<dbReference type="Proteomes" id="UP000284379">
    <property type="component" value="Unassembled WGS sequence"/>
</dbReference>
<dbReference type="SUPFAM" id="SSF69318">
    <property type="entry name" value="Integrin alpha N-terminal domain"/>
    <property type="match status" value="1"/>
</dbReference>
<comment type="caution">
    <text evidence="3">The sequence shown here is derived from an EMBL/GenBank/DDBJ whole genome shotgun (WGS) entry which is preliminary data.</text>
</comment>
<feature type="chain" id="PRO_5019199710" evidence="2">
    <location>
        <begin position="25"/>
        <end position="677"/>
    </location>
</feature>
<dbReference type="Pfam" id="PF13517">
    <property type="entry name" value="FG-GAP_3"/>
    <property type="match status" value="2"/>
</dbReference>
<evidence type="ECO:0000313" key="4">
    <source>
        <dbReference type="Proteomes" id="UP000284379"/>
    </source>
</evidence>
<protein>
    <submittedName>
        <fullName evidence="3">VCBS repeat-containing protein</fullName>
    </submittedName>
</protein>
<name>A0A413VJY0_9BACE</name>
<proteinExistence type="predicted"/>
<accession>A0A413VJY0</accession>
<feature type="signal peptide" evidence="2">
    <location>
        <begin position="1"/>
        <end position="24"/>
    </location>
</feature>
<dbReference type="RefSeq" id="WP_122201836.1">
    <property type="nucleotide sequence ID" value="NZ_CABJFV010000012.1"/>
</dbReference>
<dbReference type="Gene3D" id="2.60.40.10">
    <property type="entry name" value="Immunoglobulins"/>
    <property type="match status" value="1"/>
</dbReference>
<gene>
    <name evidence="3" type="ORF">DW888_14570</name>
</gene>
<dbReference type="EMBL" id="QSGO01000012">
    <property type="protein sequence ID" value="RHB33886.1"/>
    <property type="molecule type" value="Genomic_DNA"/>
</dbReference>